<dbReference type="Gene3D" id="2.60.200.20">
    <property type="match status" value="1"/>
</dbReference>
<dbReference type="Proteomes" id="UP000187209">
    <property type="component" value="Unassembled WGS sequence"/>
</dbReference>
<dbReference type="InterPro" id="IPR008984">
    <property type="entry name" value="SMAD_FHA_dom_sf"/>
</dbReference>
<dbReference type="PANTHER" id="PTHR46210:SF1">
    <property type="entry name" value="FHA DOMAIN-CONTAINING PROTEIN"/>
    <property type="match status" value="1"/>
</dbReference>
<gene>
    <name evidence="2" type="ORF">SteCoe_22313</name>
</gene>
<dbReference type="CDD" id="cd00060">
    <property type="entry name" value="FHA"/>
    <property type="match status" value="1"/>
</dbReference>
<accession>A0A1R2BMS2</accession>
<dbReference type="OrthoDB" id="264354at2759"/>
<name>A0A1R2BMS2_9CILI</name>
<dbReference type="InterPro" id="IPR000253">
    <property type="entry name" value="FHA_dom"/>
</dbReference>
<keyword evidence="3" id="KW-1185">Reference proteome</keyword>
<reference evidence="2 3" key="1">
    <citation type="submission" date="2016-11" db="EMBL/GenBank/DDBJ databases">
        <title>The macronuclear genome of Stentor coeruleus: a giant cell with tiny introns.</title>
        <authorList>
            <person name="Slabodnick M."/>
            <person name="Ruby J.G."/>
            <person name="Reiff S.B."/>
            <person name="Swart E.C."/>
            <person name="Gosai S."/>
            <person name="Prabakaran S."/>
            <person name="Witkowska E."/>
            <person name="Larue G.E."/>
            <person name="Fisher S."/>
            <person name="Freeman R.M."/>
            <person name="Gunawardena J."/>
            <person name="Chu W."/>
            <person name="Stover N.A."/>
            <person name="Gregory B.D."/>
            <person name="Nowacki M."/>
            <person name="Derisi J."/>
            <person name="Roy S.W."/>
            <person name="Marshall W.F."/>
            <person name="Sood P."/>
        </authorList>
    </citation>
    <scope>NUCLEOTIDE SEQUENCE [LARGE SCALE GENOMIC DNA]</scope>
    <source>
        <strain evidence="2">WM001</strain>
    </source>
</reference>
<evidence type="ECO:0000259" key="1">
    <source>
        <dbReference type="PROSITE" id="PS50006"/>
    </source>
</evidence>
<evidence type="ECO:0000313" key="3">
    <source>
        <dbReference type="Proteomes" id="UP000187209"/>
    </source>
</evidence>
<feature type="domain" description="FHA" evidence="1">
    <location>
        <begin position="74"/>
        <end position="118"/>
    </location>
</feature>
<dbReference type="PANTHER" id="PTHR46210">
    <property type="entry name" value="FHA DOMAIN-CONTAINING PROTEIN"/>
    <property type="match status" value="1"/>
</dbReference>
<dbReference type="EMBL" id="MPUH01000545">
    <property type="protein sequence ID" value="OMJ77990.1"/>
    <property type="molecule type" value="Genomic_DNA"/>
</dbReference>
<proteinExistence type="predicted"/>
<dbReference type="PROSITE" id="PS50006">
    <property type="entry name" value="FHA_DOMAIN"/>
    <property type="match status" value="1"/>
</dbReference>
<protein>
    <recommendedName>
        <fullName evidence="1">FHA domain-containing protein</fullName>
    </recommendedName>
</protein>
<dbReference type="Pfam" id="PF00498">
    <property type="entry name" value="FHA"/>
    <property type="match status" value="1"/>
</dbReference>
<dbReference type="SUPFAM" id="SSF49879">
    <property type="entry name" value="SMAD/FHA domain"/>
    <property type="match status" value="1"/>
</dbReference>
<sequence>MIEKHTENCVAQSWVSSNCDICKSAYPFTIFNSKKEIELFKMPDPPFIVFKSIGSDEGLAESMHIFSFEDGNKIVVGSGDDADFYIYDGSVSSHHAVIRYIDGCFIIEDNNSKFGTTLYAGKKIIINSLNWVTAQISNTVLSFSTNNKLFGIKNTGLF</sequence>
<organism evidence="2 3">
    <name type="scientific">Stentor coeruleus</name>
    <dbReference type="NCBI Taxonomy" id="5963"/>
    <lineage>
        <taxon>Eukaryota</taxon>
        <taxon>Sar</taxon>
        <taxon>Alveolata</taxon>
        <taxon>Ciliophora</taxon>
        <taxon>Postciliodesmatophora</taxon>
        <taxon>Heterotrichea</taxon>
        <taxon>Heterotrichida</taxon>
        <taxon>Stentoridae</taxon>
        <taxon>Stentor</taxon>
    </lineage>
</organism>
<dbReference type="AlphaFoldDB" id="A0A1R2BMS2"/>
<evidence type="ECO:0000313" key="2">
    <source>
        <dbReference type="EMBL" id="OMJ77990.1"/>
    </source>
</evidence>
<comment type="caution">
    <text evidence="2">The sequence shown here is derived from an EMBL/GenBank/DDBJ whole genome shotgun (WGS) entry which is preliminary data.</text>
</comment>